<evidence type="ECO:0000313" key="2">
    <source>
        <dbReference type="Proteomes" id="UP000249390"/>
    </source>
</evidence>
<name>A0A328DBK8_9ASTE</name>
<reference evidence="1 2" key="1">
    <citation type="submission" date="2018-06" db="EMBL/GenBank/DDBJ databases">
        <title>The Genome of Cuscuta australis (Dodder) Provides Insight into the Evolution of Plant Parasitism.</title>
        <authorList>
            <person name="Liu H."/>
        </authorList>
    </citation>
    <scope>NUCLEOTIDE SEQUENCE [LARGE SCALE GENOMIC DNA]</scope>
    <source>
        <strain evidence="2">cv. Yunnan</strain>
        <tissue evidence="1">Vines</tissue>
    </source>
</reference>
<keyword evidence="2" id="KW-1185">Reference proteome</keyword>
<gene>
    <name evidence="1" type="ORF">DM860_015142</name>
</gene>
<proteinExistence type="predicted"/>
<accession>A0A328DBK8</accession>
<dbReference type="Proteomes" id="UP000249390">
    <property type="component" value="Unassembled WGS sequence"/>
</dbReference>
<protein>
    <submittedName>
        <fullName evidence="1">Uncharacterized protein</fullName>
    </submittedName>
</protein>
<dbReference type="AlphaFoldDB" id="A0A328DBK8"/>
<organism evidence="1 2">
    <name type="scientific">Cuscuta australis</name>
    <dbReference type="NCBI Taxonomy" id="267555"/>
    <lineage>
        <taxon>Eukaryota</taxon>
        <taxon>Viridiplantae</taxon>
        <taxon>Streptophyta</taxon>
        <taxon>Embryophyta</taxon>
        <taxon>Tracheophyta</taxon>
        <taxon>Spermatophyta</taxon>
        <taxon>Magnoliopsida</taxon>
        <taxon>eudicotyledons</taxon>
        <taxon>Gunneridae</taxon>
        <taxon>Pentapetalae</taxon>
        <taxon>asterids</taxon>
        <taxon>lamiids</taxon>
        <taxon>Solanales</taxon>
        <taxon>Convolvulaceae</taxon>
        <taxon>Cuscuteae</taxon>
        <taxon>Cuscuta</taxon>
        <taxon>Cuscuta subgen. Grammica</taxon>
        <taxon>Cuscuta sect. Cleistogrammica</taxon>
    </lineage>
</organism>
<sequence>MALAVIRAILGGERNSRDVESSSTIGKRSQQNIRMIRKSGMEFESCWTKHQKLSAFTAQAIHFATAFMHWSSRISLSEGYHEFL</sequence>
<evidence type="ECO:0000313" key="1">
    <source>
        <dbReference type="EMBL" id="RAL43252.1"/>
    </source>
</evidence>
<comment type="caution">
    <text evidence="1">The sequence shown here is derived from an EMBL/GenBank/DDBJ whole genome shotgun (WGS) entry which is preliminary data.</text>
</comment>
<dbReference type="EMBL" id="NQVE01000159">
    <property type="protein sequence ID" value="RAL43252.1"/>
    <property type="molecule type" value="Genomic_DNA"/>
</dbReference>